<feature type="coiled-coil region" evidence="1">
    <location>
        <begin position="42"/>
        <end position="83"/>
    </location>
</feature>
<evidence type="ECO:0000313" key="4">
    <source>
        <dbReference type="Proteomes" id="UP000254492"/>
    </source>
</evidence>
<name>A0ABX9I677_9LACO</name>
<dbReference type="EMBL" id="QRAY01000007">
    <property type="protein sequence ID" value="RDS59620.1"/>
    <property type="molecule type" value="Genomic_DNA"/>
</dbReference>
<comment type="caution">
    <text evidence="3">The sequence shown here is derived from an EMBL/GenBank/DDBJ whole genome shotgun (WGS) entry which is preliminary data.</text>
</comment>
<evidence type="ECO:0000256" key="1">
    <source>
        <dbReference type="SAM" id="Coils"/>
    </source>
</evidence>
<evidence type="ECO:0000313" key="3">
    <source>
        <dbReference type="EMBL" id="RDS59620.1"/>
    </source>
</evidence>
<accession>A0ABX9I677</accession>
<keyword evidence="1" id="KW-0175">Coiled coil</keyword>
<proteinExistence type="predicted"/>
<gene>
    <name evidence="3" type="ORF">DWV05_04665</name>
</gene>
<protein>
    <submittedName>
        <fullName evidence="3">Uncharacterized protein</fullName>
    </submittedName>
</protein>
<keyword evidence="2" id="KW-0472">Membrane</keyword>
<sequence>MNQATWTALLSVVGTAVAGLLGIWKLNVGKTVTADKDFLQMYNELLESNRTLIKQNAELTAELKEAHSSIQGLTKRIKELEDKMPHEY</sequence>
<keyword evidence="2" id="KW-1133">Transmembrane helix</keyword>
<dbReference type="RefSeq" id="WP_115470919.1">
    <property type="nucleotide sequence ID" value="NZ_BJEC01000012.1"/>
</dbReference>
<organism evidence="3 4">
    <name type="scientific">Weissella thailandensis</name>
    <dbReference type="NCBI Taxonomy" id="89061"/>
    <lineage>
        <taxon>Bacteria</taxon>
        <taxon>Bacillati</taxon>
        <taxon>Bacillota</taxon>
        <taxon>Bacilli</taxon>
        <taxon>Lactobacillales</taxon>
        <taxon>Lactobacillaceae</taxon>
        <taxon>Weissella</taxon>
    </lineage>
</organism>
<feature type="transmembrane region" description="Helical" evidence="2">
    <location>
        <begin position="6"/>
        <end position="24"/>
    </location>
</feature>
<keyword evidence="4" id="KW-1185">Reference proteome</keyword>
<evidence type="ECO:0000256" key="2">
    <source>
        <dbReference type="SAM" id="Phobius"/>
    </source>
</evidence>
<reference evidence="3 4" key="1">
    <citation type="submission" date="2018-07" db="EMBL/GenBank/DDBJ databases">
        <title>Genome-based reclassification of Weissella jogaejeotgali as Weissella thailandensis.</title>
        <authorList>
            <person name="Chun J."/>
            <person name="Kim B.-Y."/>
            <person name="Kwak M.-J."/>
        </authorList>
    </citation>
    <scope>NUCLEOTIDE SEQUENCE [LARGE SCALE GENOMIC DNA]</scope>
    <source>
        <strain evidence="3 4">KCTC 3751</strain>
    </source>
</reference>
<keyword evidence="2" id="KW-0812">Transmembrane</keyword>
<dbReference type="Proteomes" id="UP000254492">
    <property type="component" value="Unassembled WGS sequence"/>
</dbReference>